<dbReference type="InterPro" id="IPR000182">
    <property type="entry name" value="GNAT_dom"/>
</dbReference>
<evidence type="ECO:0000313" key="3">
    <source>
        <dbReference type="Proteomes" id="UP001501508"/>
    </source>
</evidence>
<dbReference type="PANTHER" id="PTHR43305">
    <property type="entry name" value="FAMILY N-ACETYLTRANSFERASE, PUTATIVE (AFU_ORTHOLOGUE AFUA_2G01380)-RELATED"/>
    <property type="match status" value="1"/>
</dbReference>
<feature type="domain" description="N-acetyltransferase" evidence="1">
    <location>
        <begin position="9"/>
        <end position="162"/>
    </location>
</feature>
<dbReference type="InterPro" id="IPR016181">
    <property type="entry name" value="Acyl_CoA_acyltransferase"/>
</dbReference>
<dbReference type="PROSITE" id="PS51186">
    <property type="entry name" value="GNAT"/>
    <property type="match status" value="1"/>
</dbReference>
<dbReference type="EMBL" id="BAABEY010000018">
    <property type="protein sequence ID" value="GAA4438158.1"/>
    <property type="molecule type" value="Genomic_DNA"/>
</dbReference>
<sequence>MSEQRNESVSVRIAADDNDFEEVKKLVLAYVDSLGFDISFQNFDAEIASLPTMYGPPVGGMFLAVVDGVNVGVAGIRRLNDTECELKRMYVKPGNRGLGLGRKLIDACVTHAENLGYKAIKLDTTTDMKPAMELYRSCGFREIRPYYFNPQGNAKYFSLALT</sequence>
<evidence type="ECO:0000313" key="2">
    <source>
        <dbReference type="EMBL" id="GAA4438158.1"/>
    </source>
</evidence>
<dbReference type="Pfam" id="PF00583">
    <property type="entry name" value="Acetyltransf_1"/>
    <property type="match status" value="1"/>
</dbReference>
<proteinExistence type="predicted"/>
<dbReference type="PANTHER" id="PTHR43305:SF1">
    <property type="entry name" value="FAMILY N-ACETYLTRANSFERASE, PUTATIVE (AFU_ORTHOLOGUE AFUA_2G01380)-RELATED"/>
    <property type="match status" value="1"/>
</dbReference>
<dbReference type="Gene3D" id="3.40.630.30">
    <property type="match status" value="1"/>
</dbReference>
<organism evidence="2 3">
    <name type="scientific">Ravibacter arvi</name>
    <dbReference type="NCBI Taxonomy" id="2051041"/>
    <lineage>
        <taxon>Bacteria</taxon>
        <taxon>Pseudomonadati</taxon>
        <taxon>Bacteroidota</taxon>
        <taxon>Cytophagia</taxon>
        <taxon>Cytophagales</taxon>
        <taxon>Spirosomataceae</taxon>
        <taxon>Ravibacter</taxon>
    </lineage>
</organism>
<reference evidence="3" key="1">
    <citation type="journal article" date="2019" name="Int. J. Syst. Evol. Microbiol.">
        <title>The Global Catalogue of Microorganisms (GCM) 10K type strain sequencing project: providing services to taxonomists for standard genome sequencing and annotation.</title>
        <authorList>
            <consortium name="The Broad Institute Genomics Platform"/>
            <consortium name="The Broad Institute Genome Sequencing Center for Infectious Disease"/>
            <person name="Wu L."/>
            <person name="Ma J."/>
        </authorList>
    </citation>
    <scope>NUCLEOTIDE SEQUENCE [LARGE SCALE GENOMIC DNA]</scope>
    <source>
        <strain evidence="3">JCM 31920</strain>
    </source>
</reference>
<dbReference type="RefSeq" id="WP_345028212.1">
    <property type="nucleotide sequence ID" value="NZ_BAABEY010000018.1"/>
</dbReference>
<dbReference type="Proteomes" id="UP001501508">
    <property type="component" value="Unassembled WGS sequence"/>
</dbReference>
<dbReference type="InterPro" id="IPR052777">
    <property type="entry name" value="Acetyltransferase_Enz"/>
</dbReference>
<keyword evidence="3" id="KW-1185">Reference proteome</keyword>
<gene>
    <name evidence="2" type="ORF">GCM10023091_18390</name>
</gene>
<dbReference type="SUPFAM" id="SSF55729">
    <property type="entry name" value="Acyl-CoA N-acyltransferases (Nat)"/>
    <property type="match status" value="1"/>
</dbReference>
<evidence type="ECO:0000259" key="1">
    <source>
        <dbReference type="PROSITE" id="PS51186"/>
    </source>
</evidence>
<comment type="caution">
    <text evidence="2">The sequence shown here is derived from an EMBL/GenBank/DDBJ whole genome shotgun (WGS) entry which is preliminary data.</text>
</comment>
<dbReference type="CDD" id="cd04301">
    <property type="entry name" value="NAT_SF"/>
    <property type="match status" value="1"/>
</dbReference>
<protein>
    <submittedName>
        <fullName evidence="2">N-acetyltransferase</fullName>
    </submittedName>
</protein>
<accession>A0ABP8LYF8</accession>
<name>A0ABP8LYF8_9BACT</name>